<reference evidence="1 2" key="2">
    <citation type="journal article" date="2022" name="Mol. Ecol. Resour.">
        <title>The genomes of chicory, endive, great burdock and yacon provide insights into Asteraceae paleo-polyploidization history and plant inulin production.</title>
        <authorList>
            <person name="Fan W."/>
            <person name="Wang S."/>
            <person name="Wang H."/>
            <person name="Wang A."/>
            <person name="Jiang F."/>
            <person name="Liu H."/>
            <person name="Zhao H."/>
            <person name="Xu D."/>
            <person name="Zhang Y."/>
        </authorList>
    </citation>
    <scope>NUCLEOTIDE SEQUENCE [LARGE SCALE GENOMIC DNA]</scope>
    <source>
        <strain evidence="2">cv. Yunnan</strain>
        <tissue evidence="1">Leaves</tissue>
    </source>
</reference>
<evidence type="ECO:0000313" key="1">
    <source>
        <dbReference type="EMBL" id="KAI3705997.1"/>
    </source>
</evidence>
<name>A0ACB9A700_9ASTR</name>
<organism evidence="1 2">
    <name type="scientific">Smallanthus sonchifolius</name>
    <dbReference type="NCBI Taxonomy" id="185202"/>
    <lineage>
        <taxon>Eukaryota</taxon>
        <taxon>Viridiplantae</taxon>
        <taxon>Streptophyta</taxon>
        <taxon>Embryophyta</taxon>
        <taxon>Tracheophyta</taxon>
        <taxon>Spermatophyta</taxon>
        <taxon>Magnoliopsida</taxon>
        <taxon>eudicotyledons</taxon>
        <taxon>Gunneridae</taxon>
        <taxon>Pentapetalae</taxon>
        <taxon>asterids</taxon>
        <taxon>campanulids</taxon>
        <taxon>Asterales</taxon>
        <taxon>Asteraceae</taxon>
        <taxon>Asteroideae</taxon>
        <taxon>Heliantheae alliance</taxon>
        <taxon>Millerieae</taxon>
        <taxon>Smallanthus</taxon>
    </lineage>
</organism>
<gene>
    <name evidence="1" type="ORF">L1987_76249</name>
</gene>
<accession>A0ACB9A700</accession>
<reference evidence="2" key="1">
    <citation type="journal article" date="2022" name="Mol. Ecol. Resour.">
        <title>The genomes of chicory, endive, great burdock and yacon provide insights into Asteraceae palaeo-polyploidization history and plant inulin production.</title>
        <authorList>
            <person name="Fan W."/>
            <person name="Wang S."/>
            <person name="Wang H."/>
            <person name="Wang A."/>
            <person name="Jiang F."/>
            <person name="Liu H."/>
            <person name="Zhao H."/>
            <person name="Xu D."/>
            <person name="Zhang Y."/>
        </authorList>
    </citation>
    <scope>NUCLEOTIDE SEQUENCE [LARGE SCALE GENOMIC DNA]</scope>
    <source>
        <strain evidence="2">cv. Yunnan</strain>
    </source>
</reference>
<dbReference type="EMBL" id="CM042042">
    <property type="protein sequence ID" value="KAI3705997.1"/>
    <property type="molecule type" value="Genomic_DNA"/>
</dbReference>
<keyword evidence="2" id="KW-1185">Reference proteome</keyword>
<sequence>MEDVASEIESIAVTGNPHAQSLLGFLYNTGMSMARNGAKAFMYHHFAADSGNTQSKLARAYTYSRQEAKEYFEKAADNEEAGGHYNLGVMYLKGIGVKKDVKLACKYFLVAANAGQPKAFYQLAKMFHTGIGLKKNLPMATSLYKLVAERGPWNSLSRWALESYLKGEIGKAFLLYSRMAELGYEVAQSNAACLDS</sequence>
<proteinExistence type="predicted"/>
<comment type="caution">
    <text evidence="1">The sequence shown here is derived from an EMBL/GenBank/DDBJ whole genome shotgun (WGS) entry which is preliminary data.</text>
</comment>
<protein>
    <submittedName>
        <fullName evidence="1">Uncharacterized protein</fullName>
    </submittedName>
</protein>
<evidence type="ECO:0000313" key="2">
    <source>
        <dbReference type="Proteomes" id="UP001056120"/>
    </source>
</evidence>
<dbReference type="Proteomes" id="UP001056120">
    <property type="component" value="Linkage Group LG25"/>
</dbReference>